<protein>
    <submittedName>
        <fullName evidence="1">Uncharacterized protein</fullName>
    </submittedName>
</protein>
<keyword evidence="2" id="KW-1185">Reference proteome</keyword>
<comment type="caution">
    <text evidence="1">The sequence shown here is derived from an EMBL/GenBank/DDBJ whole genome shotgun (WGS) entry which is preliminary data.</text>
</comment>
<accession>A0AAV3PK46</accession>
<evidence type="ECO:0000313" key="2">
    <source>
        <dbReference type="Proteomes" id="UP001454036"/>
    </source>
</evidence>
<dbReference type="AlphaFoldDB" id="A0AAV3PK46"/>
<gene>
    <name evidence="1" type="ORF">LIER_37402</name>
</gene>
<name>A0AAV3PK46_LITER</name>
<proteinExistence type="predicted"/>
<dbReference type="Proteomes" id="UP001454036">
    <property type="component" value="Unassembled WGS sequence"/>
</dbReference>
<reference evidence="1 2" key="1">
    <citation type="submission" date="2024-01" db="EMBL/GenBank/DDBJ databases">
        <title>The complete chloroplast genome sequence of Lithospermum erythrorhizon: insights into the phylogenetic relationship among Boraginaceae species and the maternal lineages of purple gromwells.</title>
        <authorList>
            <person name="Okada T."/>
            <person name="Watanabe K."/>
        </authorList>
    </citation>
    <scope>NUCLEOTIDE SEQUENCE [LARGE SCALE GENOMIC DNA]</scope>
</reference>
<dbReference type="EMBL" id="BAABME010017952">
    <property type="protein sequence ID" value="GAA0152019.1"/>
    <property type="molecule type" value="Genomic_DNA"/>
</dbReference>
<organism evidence="1 2">
    <name type="scientific">Lithospermum erythrorhizon</name>
    <name type="common">Purple gromwell</name>
    <name type="synonym">Lithospermum officinale var. erythrorhizon</name>
    <dbReference type="NCBI Taxonomy" id="34254"/>
    <lineage>
        <taxon>Eukaryota</taxon>
        <taxon>Viridiplantae</taxon>
        <taxon>Streptophyta</taxon>
        <taxon>Embryophyta</taxon>
        <taxon>Tracheophyta</taxon>
        <taxon>Spermatophyta</taxon>
        <taxon>Magnoliopsida</taxon>
        <taxon>eudicotyledons</taxon>
        <taxon>Gunneridae</taxon>
        <taxon>Pentapetalae</taxon>
        <taxon>asterids</taxon>
        <taxon>lamiids</taxon>
        <taxon>Boraginales</taxon>
        <taxon>Boraginaceae</taxon>
        <taxon>Boraginoideae</taxon>
        <taxon>Lithospermeae</taxon>
        <taxon>Lithospermum</taxon>
    </lineage>
</organism>
<sequence length="281" mass="33176">MKRVDLGYEESKRKKKSRIYWNFSNCKIVISAFDMWVVDLEDFKKTNNVVQILSQQGIEDTNFKFLYDTCNKTKSRELGLKRIVSRVEKKEEKLDNADFHDEATTNSDYYEVFGLVTADNEIYADLNNGCLNNIWCSKLIRNRTRRWKSGQSHSGTSYSRSNTVLREAEWSIPLKKRTRMDEKSENNRTIQYKRFKAKTKVVHNNEESVETLHSMEILAEEHAKTGIRVSLLSMTPKRKRKREGNVLNLDETQLHYKKVKTHSKKVRLNKISNEQLQKREI</sequence>
<evidence type="ECO:0000313" key="1">
    <source>
        <dbReference type="EMBL" id="GAA0152019.1"/>
    </source>
</evidence>